<accession>A0A183BCJ4</accession>
<feature type="compositionally biased region" description="Polar residues" evidence="1">
    <location>
        <begin position="77"/>
        <end position="88"/>
    </location>
</feature>
<organism evidence="2">
    <name type="scientific">Echinostoma caproni</name>
    <dbReference type="NCBI Taxonomy" id="27848"/>
    <lineage>
        <taxon>Eukaryota</taxon>
        <taxon>Metazoa</taxon>
        <taxon>Spiralia</taxon>
        <taxon>Lophotrochozoa</taxon>
        <taxon>Platyhelminthes</taxon>
        <taxon>Trematoda</taxon>
        <taxon>Digenea</taxon>
        <taxon>Plagiorchiida</taxon>
        <taxon>Echinostomata</taxon>
        <taxon>Echinostomatoidea</taxon>
        <taxon>Echinostomatidae</taxon>
        <taxon>Echinostoma</taxon>
    </lineage>
</organism>
<proteinExistence type="predicted"/>
<protein>
    <submittedName>
        <fullName evidence="2">C-type lectin domain-containing protein</fullName>
    </submittedName>
</protein>
<feature type="region of interest" description="Disordered" evidence="1">
    <location>
        <begin position="75"/>
        <end position="116"/>
    </location>
</feature>
<evidence type="ECO:0000313" key="2">
    <source>
        <dbReference type="WBParaSite" id="ECPE_0001697201-mRNA-1"/>
    </source>
</evidence>
<feature type="region of interest" description="Disordered" evidence="1">
    <location>
        <begin position="1"/>
        <end position="45"/>
    </location>
</feature>
<evidence type="ECO:0000256" key="1">
    <source>
        <dbReference type="SAM" id="MobiDB-lite"/>
    </source>
</evidence>
<dbReference type="AlphaFoldDB" id="A0A183BCJ4"/>
<dbReference type="WBParaSite" id="ECPE_0001697201-mRNA-1">
    <property type="protein sequence ID" value="ECPE_0001697201-mRNA-1"/>
    <property type="gene ID" value="ECPE_0001697201"/>
</dbReference>
<sequence>LLHSPWRQSTSPALSPTGMQPRTTSDSCIFDPASASEDTDTLSDSKRWTEAFRCATLRNPKQFACHSVGMAAVDTSAPETTSSDNSPAATRHMSKIRPVQSNLTGRSSEGAAPLNEIIPGTRATVNVGS</sequence>
<name>A0A183BCJ4_9TREM</name>
<feature type="compositionally biased region" description="Polar residues" evidence="1">
    <location>
        <begin position="1"/>
        <end position="27"/>
    </location>
</feature>
<reference evidence="2" key="1">
    <citation type="submission" date="2016-06" db="UniProtKB">
        <authorList>
            <consortium name="WormBaseParasite"/>
        </authorList>
    </citation>
    <scope>IDENTIFICATION</scope>
</reference>